<dbReference type="EMBL" id="AEPE02000003">
    <property type="protein sequence ID" value="EFZ37392.1"/>
    <property type="molecule type" value="Genomic_DNA"/>
</dbReference>
<comment type="caution">
    <text evidence="1">The sequence shown here is derived from an EMBL/GenBank/DDBJ whole genome shotgun (WGS) entry which is preliminary data.</text>
</comment>
<dbReference type="HOGENOM" id="CLU_108469_0_0_10"/>
<reference evidence="1" key="1">
    <citation type="submission" date="2011-01" db="EMBL/GenBank/DDBJ databases">
        <authorList>
            <person name="Muzny D."/>
            <person name="Qin X."/>
            <person name="Buhay C."/>
            <person name="Dugan-Rocha S."/>
            <person name="Ding Y."/>
            <person name="Chen G."/>
            <person name="Hawes A."/>
            <person name="Holder M."/>
            <person name="Jhangiani S."/>
            <person name="Johnson A."/>
            <person name="Khan Z."/>
            <person name="Li Z."/>
            <person name="Liu W."/>
            <person name="Liu X."/>
            <person name="Perez L."/>
            <person name="Shen H."/>
            <person name="Wang Q."/>
            <person name="Watt J."/>
            <person name="Xi L."/>
            <person name="Xin Y."/>
            <person name="Zhou J."/>
            <person name="Deng J."/>
            <person name="Jiang H."/>
            <person name="Liu Y."/>
            <person name="Qu J."/>
            <person name="Song X.-Z."/>
            <person name="Zhang L."/>
            <person name="Villasana D."/>
            <person name="Johnson A."/>
            <person name="Liu J."/>
            <person name="Liyanage D."/>
            <person name="Lorensuhewa L."/>
            <person name="Robinson T."/>
            <person name="Song A."/>
            <person name="Song B.-B."/>
            <person name="Dinh H."/>
            <person name="Thornton R."/>
            <person name="Coyle M."/>
            <person name="Francisco L."/>
            <person name="Jackson L."/>
            <person name="Javaid M."/>
            <person name="Korchina V."/>
            <person name="Kovar C."/>
            <person name="Mata R."/>
            <person name="Mathew T."/>
            <person name="Ngo R."/>
            <person name="Nguyen L."/>
            <person name="Nguyen N."/>
            <person name="Okwuonu G."/>
            <person name="Ongeri F."/>
            <person name="Pham C."/>
            <person name="Simmons D."/>
            <person name="Wilczek-Boney K."/>
            <person name="Hale W."/>
            <person name="Jakkamsetti A."/>
            <person name="Pham P."/>
            <person name="Ruth R."/>
            <person name="San Lucas F."/>
            <person name="Warren J."/>
            <person name="Zhang J."/>
            <person name="Zhao Z."/>
            <person name="Zhou C."/>
            <person name="Zhu D."/>
            <person name="Lee S."/>
            <person name="Bess C."/>
            <person name="Blankenburg K."/>
            <person name="Forbes L."/>
            <person name="Fu Q."/>
            <person name="Gubbala S."/>
            <person name="Hirani K."/>
            <person name="Jayaseelan J.C."/>
            <person name="Lara F."/>
            <person name="Munidasa M."/>
            <person name="Palculict T."/>
            <person name="Patil S."/>
            <person name="Pu L.-L."/>
            <person name="Saada N."/>
            <person name="Tang L."/>
            <person name="Weissenberger G."/>
            <person name="Zhu Y."/>
            <person name="Hemphill L."/>
            <person name="Shang Y."/>
            <person name="Youmans B."/>
            <person name="Ayvaz T."/>
            <person name="Ross M."/>
            <person name="Santibanez J."/>
            <person name="Aqrawi P."/>
            <person name="Gross S."/>
            <person name="Joshi V."/>
            <person name="Fowler G."/>
            <person name="Nazareth L."/>
            <person name="Reid J."/>
            <person name="Worley K."/>
            <person name="Petrosino J."/>
            <person name="Highlander S."/>
            <person name="Gibbs R."/>
        </authorList>
    </citation>
    <scope>NUCLEOTIDE SEQUENCE [LARGE SCALE GENOMIC DNA]</scope>
    <source>
        <strain evidence="1">ATCC 33269</strain>
    </source>
</reference>
<name>E7RNU9_9BACT</name>
<dbReference type="Pfam" id="PF14350">
    <property type="entry name" value="Beta_protein"/>
    <property type="match status" value="1"/>
</dbReference>
<dbReference type="Proteomes" id="UP000005580">
    <property type="component" value="Unassembled WGS sequence"/>
</dbReference>
<sequence>MSRKKVAHIFKDHSIALDVTSDINLSSREIDELFIPHDGYSNWMNRVISFKNEYIFQSLIPSVIMNYDDEDFDENIRRQVEKLSSVFQMLMYRFSLDNEIAIDDIKLINNNLSDSNDLLIVLDCGWIPAASYKNPAEICIRKVQEIKEALGESRYTITICSITFPNNISEIGNDHSDTFDLREIDLFEMVKSRYSEVVYGDYGSINPLEMIRYFCCKAICFR</sequence>
<evidence type="ECO:0000313" key="1">
    <source>
        <dbReference type="EMBL" id="EFZ37392.1"/>
    </source>
</evidence>
<protein>
    <submittedName>
        <fullName evidence="1">Uncharacterized protein</fullName>
    </submittedName>
</protein>
<proteinExistence type="predicted"/>
<dbReference type="RefSeq" id="WP_004368067.1">
    <property type="nucleotide sequence ID" value="NZ_GL833116.1"/>
</dbReference>
<dbReference type="InterPro" id="IPR025683">
    <property type="entry name" value="Protein_beta"/>
</dbReference>
<organism evidence="1 2">
    <name type="scientific">Hoylesella oralis ATCC 33269</name>
    <dbReference type="NCBI Taxonomy" id="873533"/>
    <lineage>
        <taxon>Bacteria</taxon>
        <taxon>Pseudomonadati</taxon>
        <taxon>Bacteroidota</taxon>
        <taxon>Bacteroidia</taxon>
        <taxon>Bacteroidales</taxon>
        <taxon>Prevotellaceae</taxon>
        <taxon>Hoylesella</taxon>
    </lineage>
</organism>
<gene>
    <name evidence="1" type="ORF">HMPREF0663_10850</name>
</gene>
<dbReference type="AlphaFoldDB" id="E7RNU9"/>
<evidence type="ECO:0000313" key="2">
    <source>
        <dbReference type="Proteomes" id="UP000005580"/>
    </source>
</evidence>
<keyword evidence="2" id="KW-1185">Reference proteome</keyword>
<dbReference type="eggNOG" id="ENOG5030VJS">
    <property type="taxonomic scope" value="Bacteria"/>
</dbReference>
<accession>E7RNU9</accession>